<organism evidence="2 3">
    <name type="scientific">Heterotrigona itama</name>
    <dbReference type="NCBI Taxonomy" id="395501"/>
    <lineage>
        <taxon>Eukaryota</taxon>
        <taxon>Metazoa</taxon>
        <taxon>Ecdysozoa</taxon>
        <taxon>Arthropoda</taxon>
        <taxon>Hexapoda</taxon>
        <taxon>Insecta</taxon>
        <taxon>Pterygota</taxon>
        <taxon>Neoptera</taxon>
        <taxon>Endopterygota</taxon>
        <taxon>Hymenoptera</taxon>
        <taxon>Apocrita</taxon>
        <taxon>Aculeata</taxon>
        <taxon>Apoidea</taxon>
        <taxon>Anthophila</taxon>
        <taxon>Apidae</taxon>
        <taxon>Heterotrigona</taxon>
    </lineage>
</organism>
<keyword evidence="3" id="KW-1185">Reference proteome</keyword>
<comment type="caution">
    <text evidence="2">The sequence shown here is derived from an EMBL/GenBank/DDBJ whole genome shotgun (WGS) entry which is preliminary data.</text>
</comment>
<dbReference type="PANTHER" id="PTHR46599">
    <property type="entry name" value="PIGGYBAC TRANSPOSABLE ELEMENT-DERIVED PROTEIN 4"/>
    <property type="match status" value="1"/>
</dbReference>
<dbReference type="AlphaFoldDB" id="A0A6V7GVT6"/>
<accession>A0A6V7GVT6</accession>
<dbReference type="Proteomes" id="UP000752696">
    <property type="component" value="Unassembled WGS sequence"/>
</dbReference>
<sequence>IVLNFTTIGQSANVFMTLLHILGKVIQYITDSWYTSPHLYDLLHKYKTNAFGTVWKNRKDMPHIEGNMRKGKFDYRCTNNLLALRWRDKKDVWMLTSAHEPTIIEARRINYITGSQKLKLECADYNIKMGSVDRVDMVLSTINSSRKCLK</sequence>
<gene>
    <name evidence="2" type="ORF">MHI_LOCUS116726</name>
</gene>
<dbReference type="OrthoDB" id="8191242at2759"/>
<dbReference type="InterPro" id="IPR029526">
    <property type="entry name" value="PGBD"/>
</dbReference>
<evidence type="ECO:0000259" key="1">
    <source>
        <dbReference type="Pfam" id="PF13843"/>
    </source>
</evidence>
<dbReference type="EMBL" id="CAJDYZ010002048">
    <property type="protein sequence ID" value="CAD1469247.1"/>
    <property type="molecule type" value="Genomic_DNA"/>
</dbReference>
<evidence type="ECO:0000313" key="2">
    <source>
        <dbReference type="EMBL" id="CAD1469247.1"/>
    </source>
</evidence>
<proteinExistence type="predicted"/>
<feature type="domain" description="PiggyBac transposable element-derived protein" evidence="1">
    <location>
        <begin position="25"/>
        <end position="147"/>
    </location>
</feature>
<protein>
    <recommendedName>
        <fullName evidence="1">PiggyBac transposable element-derived protein domain-containing protein</fullName>
    </recommendedName>
</protein>
<name>A0A6V7GVT6_9HYME</name>
<dbReference type="PANTHER" id="PTHR46599:SF3">
    <property type="entry name" value="PIGGYBAC TRANSPOSABLE ELEMENT-DERIVED PROTEIN 4"/>
    <property type="match status" value="1"/>
</dbReference>
<feature type="non-terminal residue" evidence="2">
    <location>
        <position position="1"/>
    </location>
</feature>
<evidence type="ECO:0000313" key="3">
    <source>
        <dbReference type="Proteomes" id="UP000752696"/>
    </source>
</evidence>
<dbReference type="Pfam" id="PF13843">
    <property type="entry name" value="DDE_Tnp_1_7"/>
    <property type="match status" value="1"/>
</dbReference>
<reference evidence="2" key="1">
    <citation type="submission" date="2020-07" db="EMBL/GenBank/DDBJ databases">
        <authorList>
            <person name="Nazaruddin N."/>
        </authorList>
    </citation>
    <scope>NUCLEOTIDE SEQUENCE</scope>
</reference>